<accession>A0ABQ0LWF5</accession>
<sequence length="193" mass="21583">MAAGTDDVYKLNLDDIIAFPDTAHVPLLPPSPGESWIILAEIVENESLGRPVFRVRDKINGYFIVAFYTDDPMEDAVAMKCKIGHVICIVSGMRHTFLDGQSGYRIEDPNTAFVLPCSMAKLKEINARLRKISDDGEMNKCNACKKPAELRCAKCQVKYCSAGCQSSDWKEGGHRKECPVIAKLRLWNRTDWG</sequence>
<feature type="domain" description="MYND-type" evidence="5">
    <location>
        <begin position="141"/>
        <end position="178"/>
    </location>
</feature>
<dbReference type="EMBL" id="DF849013">
    <property type="protein sequence ID" value="GAT55413.1"/>
    <property type="molecule type" value="Genomic_DNA"/>
</dbReference>
<evidence type="ECO:0000313" key="7">
    <source>
        <dbReference type="Proteomes" id="UP000815677"/>
    </source>
</evidence>
<name>A0ABQ0LWF5_MYCCL</name>
<evidence type="ECO:0000256" key="2">
    <source>
        <dbReference type="ARBA" id="ARBA00022771"/>
    </source>
</evidence>
<evidence type="ECO:0000256" key="4">
    <source>
        <dbReference type="PROSITE-ProRule" id="PRU00134"/>
    </source>
</evidence>
<dbReference type="Gene3D" id="6.10.140.2220">
    <property type="match status" value="1"/>
</dbReference>
<evidence type="ECO:0000313" key="6">
    <source>
        <dbReference type="EMBL" id="GAT55413.1"/>
    </source>
</evidence>
<proteinExistence type="predicted"/>
<dbReference type="Proteomes" id="UP000815677">
    <property type="component" value="Unassembled WGS sequence"/>
</dbReference>
<keyword evidence="1" id="KW-0479">Metal-binding</keyword>
<evidence type="ECO:0000256" key="3">
    <source>
        <dbReference type="ARBA" id="ARBA00022833"/>
    </source>
</evidence>
<dbReference type="Pfam" id="PF01753">
    <property type="entry name" value="zf-MYND"/>
    <property type="match status" value="1"/>
</dbReference>
<dbReference type="SUPFAM" id="SSF144232">
    <property type="entry name" value="HIT/MYND zinc finger-like"/>
    <property type="match status" value="1"/>
</dbReference>
<protein>
    <recommendedName>
        <fullName evidence="5">MYND-type domain-containing protein</fullName>
    </recommendedName>
</protein>
<organism evidence="6 7">
    <name type="scientific">Mycena chlorophos</name>
    <name type="common">Agaric fungus</name>
    <name type="synonym">Agaricus chlorophos</name>
    <dbReference type="NCBI Taxonomy" id="658473"/>
    <lineage>
        <taxon>Eukaryota</taxon>
        <taxon>Fungi</taxon>
        <taxon>Dikarya</taxon>
        <taxon>Basidiomycota</taxon>
        <taxon>Agaricomycotina</taxon>
        <taxon>Agaricomycetes</taxon>
        <taxon>Agaricomycetidae</taxon>
        <taxon>Agaricales</taxon>
        <taxon>Marasmiineae</taxon>
        <taxon>Mycenaceae</taxon>
        <taxon>Mycena</taxon>
    </lineage>
</organism>
<gene>
    <name evidence="6" type="ORF">MCHLO_12188</name>
</gene>
<keyword evidence="7" id="KW-1185">Reference proteome</keyword>
<dbReference type="InterPro" id="IPR002893">
    <property type="entry name" value="Znf_MYND"/>
</dbReference>
<reference evidence="6" key="1">
    <citation type="submission" date="2014-09" db="EMBL/GenBank/DDBJ databases">
        <title>Genome sequence of the luminous mushroom Mycena chlorophos for searching fungal bioluminescence genes.</title>
        <authorList>
            <person name="Tanaka Y."/>
            <person name="Kasuga D."/>
            <person name="Oba Y."/>
            <person name="Hase S."/>
            <person name="Sato K."/>
            <person name="Oba Y."/>
            <person name="Sakakibara Y."/>
        </authorList>
    </citation>
    <scope>NUCLEOTIDE SEQUENCE</scope>
</reference>
<keyword evidence="2 4" id="KW-0863">Zinc-finger</keyword>
<dbReference type="PROSITE" id="PS50865">
    <property type="entry name" value="ZF_MYND_2"/>
    <property type="match status" value="1"/>
</dbReference>
<evidence type="ECO:0000256" key="1">
    <source>
        <dbReference type="ARBA" id="ARBA00022723"/>
    </source>
</evidence>
<keyword evidence="3" id="KW-0862">Zinc</keyword>
<evidence type="ECO:0000259" key="5">
    <source>
        <dbReference type="PROSITE" id="PS50865"/>
    </source>
</evidence>